<comment type="caution">
    <text evidence="2">The sequence shown here is derived from an EMBL/GenBank/DDBJ whole genome shotgun (WGS) entry which is preliminary data.</text>
</comment>
<organism evidence="2 3">
    <name type="scientific">Linnemannia gamsii</name>
    <dbReference type="NCBI Taxonomy" id="64522"/>
    <lineage>
        <taxon>Eukaryota</taxon>
        <taxon>Fungi</taxon>
        <taxon>Fungi incertae sedis</taxon>
        <taxon>Mucoromycota</taxon>
        <taxon>Mortierellomycotina</taxon>
        <taxon>Mortierellomycetes</taxon>
        <taxon>Mortierellales</taxon>
        <taxon>Mortierellaceae</taxon>
        <taxon>Linnemannia</taxon>
    </lineage>
</organism>
<keyword evidence="3" id="KW-1185">Reference proteome</keyword>
<evidence type="ECO:0000313" key="3">
    <source>
        <dbReference type="Proteomes" id="UP001194696"/>
    </source>
</evidence>
<evidence type="ECO:0000256" key="1">
    <source>
        <dbReference type="SAM" id="SignalP"/>
    </source>
</evidence>
<sequence>QIIFALIFWKVIIYQANQCMSVLSRGTYTSAKLIIMYSTRSTGAISYLDGSVELRKVSGDYGSKVPPVEN</sequence>
<feature type="signal peptide" evidence="1">
    <location>
        <begin position="1"/>
        <end position="19"/>
    </location>
</feature>
<feature type="chain" id="PRO_5046147562" evidence="1">
    <location>
        <begin position="20"/>
        <end position="70"/>
    </location>
</feature>
<feature type="non-terminal residue" evidence="2">
    <location>
        <position position="1"/>
    </location>
</feature>
<dbReference type="Proteomes" id="UP001194696">
    <property type="component" value="Unassembled WGS sequence"/>
</dbReference>
<dbReference type="EMBL" id="JAAAIM010002273">
    <property type="protein sequence ID" value="KAG0273324.1"/>
    <property type="molecule type" value="Genomic_DNA"/>
</dbReference>
<proteinExistence type="predicted"/>
<accession>A0ABQ7JHQ1</accession>
<evidence type="ECO:0000313" key="2">
    <source>
        <dbReference type="EMBL" id="KAG0273324.1"/>
    </source>
</evidence>
<reference evidence="2 3" key="1">
    <citation type="journal article" date="2020" name="Fungal Divers.">
        <title>Resolving the Mortierellaceae phylogeny through synthesis of multi-gene phylogenetics and phylogenomics.</title>
        <authorList>
            <person name="Vandepol N."/>
            <person name="Liber J."/>
            <person name="Desiro A."/>
            <person name="Na H."/>
            <person name="Kennedy M."/>
            <person name="Barry K."/>
            <person name="Grigoriev I.V."/>
            <person name="Miller A.N."/>
            <person name="O'Donnell K."/>
            <person name="Stajich J.E."/>
            <person name="Bonito G."/>
        </authorList>
    </citation>
    <scope>NUCLEOTIDE SEQUENCE [LARGE SCALE GENOMIC DNA]</scope>
    <source>
        <strain evidence="2 3">AD045</strain>
    </source>
</reference>
<protein>
    <submittedName>
        <fullName evidence="2">Uncharacterized protein</fullName>
    </submittedName>
</protein>
<name>A0ABQ7JHQ1_9FUNG</name>
<gene>
    <name evidence="2" type="ORF">BGZ96_004899</name>
</gene>
<keyword evidence="1" id="KW-0732">Signal</keyword>